<reference evidence="1" key="1">
    <citation type="submission" date="2021-05" db="EMBL/GenBank/DDBJ databases">
        <title>First report of NDM-5 and VEB-6 producing Proteus mirabilis isolated from blood of a sepsis patient in Kolkata, India.</title>
        <authorList>
            <person name="Halder G."/>
            <person name="Chaudhuri B."/>
            <person name="Dutta S."/>
        </authorList>
    </citation>
    <scope>NUCLEOTIDE SEQUENCE [LARGE SCALE GENOMIC DNA]</scope>
    <source>
        <strain evidence="1">7049</strain>
    </source>
</reference>
<proteinExistence type="predicted"/>
<organism evidence="1">
    <name type="scientific">Proteus mirabilis</name>
    <dbReference type="NCBI Taxonomy" id="584"/>
    <lineage>
        <taxon>Bacteria</taxon>
        <taxon>Pseudomonadati</taxon>
        <taxon>Pseudomonadota</taxon>
        <taxon>Gammaproteobacteria</taxon>
        <taxon>Enterobacterales</taxon>
        <taxon>Morganellaceae</taxon>
        <taxon>Proteus</taxon>
    </lineage>
</organism>
<comment type="caution">
    <text evidence="1">The sequence shown here is derived from an EMBL/GenBank/DDBJ whole genome shotgun (WGS) entry which is preliminary data.</text>
</comment>
<dbReference type="AlphaFoldDB" id="A0ABD5LVK8"/>
<accession>A0ABD5LVK8</accession>
<gene>
    <name evidence="1" type="ORF">I3679_021495</name>
</gene>
<name>A0ABD5LVK8_PROMI</name>
<protein>
    <submittedName>
        <fullName evidence="1">Uncharacterized protein</fullName>
    </submittedName>
</protein>
<sequence length="95" mass="10819">MEIITAILAGDKTGTLKPIVFASDVQKDIDNLMSVVIKDNDFEQSLGHPYFDLDIDHRLKITPVIMLSLTLIRKKHYVIMIQEKLFLAGLMLYSL</sequence>
<dbReference type="EMBL" id="JADQCH020000002">
    <property type="protein sequence ID" value="MEY2345405.1"/>
    <property type="molecule type" value="Genomic_DNA"/>
</dbReference>
<evidence type="ECO:0000313" key="1">
    <source>
        <dbReference type="EMBL" id="MEY2345405.1"/>
    </source>
</evidence>